<dbReference type="PROSITE" id="PS51885">
    <property type="entry name" value="NEPRILYSIN"/>
    <property type="match status" value="1"/>
</dbReference>
<sequence>MILTGLLFLVSLVGHTDASCQTNVDTVHNQSSSDCPKGCKGVCLTEDCIKEAAQVLKFMDRTANPCDNFATLLAEISTRLKHYARIAVV</sequence>
<evidence type="ECO:0000313" key="3">
    <source>
        <dbReference type="Proteomes" id="UP001283361"/>
    </source>
</evidence>
<evidence type="ECO:0000313" key="2">
    <source>
        <dbReference type="EMBL" id="KAK3802846.1"/>
    </source>
</evidence>
<keyword evidence="3" id="KW-1185">Reference proteome</keyword>
<keyword evidence="1" id="KW-0732">Signal</keyword>
<feature type="signal peptide" evidence="1">
    <location>
        <begin position="1"/>
        <end position="18"/>
    </location>
</feature>
<protein>
    <submittedName>
        <fullName evidence="2">Uncharacterized protein</fullName>
    </submittedName>
</protein>
<dbReference type="GO" id="GO:0004222">
    <property type="term" value="F:metalloendopeptidase activity"/>
    <property type="evidence" value="ECO:0007669"/>
    <property type="project" value="InterPro"/>
</dbReference>
<dbReference type="Proteomes" id="UP001283361">
    <property type="component" value="Unassembled WGS sequence"/>
</dbReference>
<dbReference type="GO" id="GO:0006508">
    <property type="term" value="P:proteolysis"/>
    <property type="evidence" value="ECO:0007669"/>
    <property type="project" value="InterPro"/>
</dbReference>
<evidence type="ECO:0000256" key="1">
    <source>
        <dbReference type="SAM" id="SignalP"/>
    </source>
</evidence>
<accession>A0AAE1ECU3</accession>
<proteinExistence type="predicted"/>
<dbReference type="InterPro" id="IPR000718">
    <property type="entry name" value="Peptidase_M13"/>
</dbReference>
<organism evidence="2 3">
    <name type="scientific">Elysia crispata</name>
    <name type="common">lettuce slug</name>
    <dbReference type="NCBI Taxonomy" id="231223"/>
    <lineage>
        <taxon>Eukaryota</taxon>
        <taxon>Metazoa</taxon>
        <taxon>Spiralia</taxon>
        <taxon>Lophotrochozoa</taxon>
        <taxon>Mollusca</taxon>
        <taxon>Gastropoda</taxon>
        <taxon>Heterobranchia</taxon>
        <taxon>Euthyneura</taxon>
        <taxon>Panpulmonata</taxon>
        <taxon>Sacoglossa</taxon>
        <taxon>Placobranchoidea</taxon>
        <taxon>Plakobranchidae</taxon>
        <taxon>Elysia</taxon>
    </lineage>
</organism>
<dbReference type="Gene3D" id="3.40.390.10">
    <property type="entry name" value="Collagenase (Catalytic Domain)"/>
    <property type="match status" value="1"/>
</dbReference>
<name>A0AAE1ECU3_9GAST</name>
<dbReference type="AlphaFoldDB" id="A0AAE1ECU3"/>
<reference evidence="2" key="1">
    <citation type="journal article" date="2023" name="G3 (Bethesda)">
        <title>A reference genome for the long-term kleptoplast-retaining sea slug Elysia crispata morphotype clarki.</title>
        <authorList>
            <person name="Eastman K.E."/>
            <person name="Pendleton A.L."/>
            <person name="Shaikh M.A."/>
            <person name="Suttiyut T."/>
            <person name="Ogas R."/>
            <person name="Tomko P."/>
            <person name="Gavelis G."/>
            <person name="Widhalm J.R."/>
            <person name="Wisecaver J.H."/>
        </authorList>
    </citation>
    <scope>NUCLEOTIDE SEQUENCE</scope>
    <source>
        <strain evidence="2">ECLA1</strain>
    </source>
</reference>
<dbReference type="EMBL" id="JAWDGP010000212">
    <property type="protein sequence ID" value="KAK3802846.1"/>
    <property type="molecule type" value="Genomic_DNA"/>
</dbReference>
<comment type="caution">
    <text evidence="2">The sequence shown here is derived from an EMBL/GenBank/DDBJ whole genome shotgun (WGS) entry which is preliminary data.</text>
</comment>
<gene>
    <name evidence="2" type="ORF">RRG08_053997</name>
</gene>
<feature type="chain" id="PRO_5042278489" evidence="1">
    <location>
        <begin position="19"/>
        <end position="89"/>
    </location>
</feature>
<dbReference type="InterPro" id="IPR024079">
    <property type="entry name" value="MetalloPept_cat_dom_sf"/>
</dbReference>